<sequence length="162" mass="18591">MKLALIWNWILYFAYLYQFPSKLPKTQNLNEDVKIITSMPEWAAKLDRVTMGFDRCEFLKIKMSHGSKLIIDANEGYALISGLRIGPIIAKNLRTAVNLINRGISLGATHIIVPKHMKFPNKLFNLIELTERENEVNLRMIYGKNISQKLDNFYALGTYAKG</sequence>
<dbReference type="InterPro" id="IPR041496">
    <property type="entry name" value="YitH/HolE_GNAT"/>
</dbReference>
<name>X1A5A0_9ZZZZ</name>
<proteinExistence type="predicted"/>
<dbReference type="Gene3D" id="3.40.630.90">
    <property type="match status" value="1"/>
</dbReference>
<feature type="domain" description="YitH/HolE acetyltransferase (GNAT)" evidence="1">
    <location>
        <begin position="44"/>
        <end position="154"/>
    </location>
</feature>
<evidence type="ECO:0000313" key="2">
    <source>
        <dbReference type="EMBL" id="GAG55371.1"/>
    </source>
</evidence>
<gene>
    <name evidence="2" type="ORF">S01H4_09295</name>
</gene>
<evidence type="ECO:0000259" key="1">
    <source>
        <dbReference type="Pfam" id="PF18014"/>
    </source>
</evidence>
<reference evidence="2" key="1">
    <citation type="journal article" date="2014" name="Front. Microbiol.">
        <title>High frequency of phylogenetically diverse reductive dehalogenase-homologous genes in deep subseafloor sedimentary metagenomes.</title>
        <authorList>
            <person name="Kawai M."/>
            <person name="Futagami T."/>
            <person name="Toyoda A."/>
            <person name="Takaki Y."/>
            <person name="Nishi S."/>
            <person name="Hori S."/>
            <person name="Arai W."/>
            <person name="Tsubouchi T."/>
            <person name="Morono Y."/>
            <person name="Uchiyama I."/>
            <person name="Ito T."/>
            <person name="Fujiyama A."/>
            <person name="Inagaki F."/>
            <person name="Takami H."/>
        </authorList>
    </citation>
    <scope>NUCLEOTIDE SEQUENCE</scope>
    <source>
        <strain evidence="2">Expedition CK06-06</strain>
    </source>
</reference>
<accession>X1A5A0</accession>
<dbReference type="AlphaFoldDB" id="X1A5A0"/>
<protein>
    <recommendedName>
        <fullName evidence="1">YitH/HolE acetyltransferase (GNAT) domain-containing protein</fullName>
    </recommendedName>
</protein>
<organism evidence="2">
    <name type="scientific">marine sediment metagenome</name>
    <dbReference type="NCBI Taxonomy" id="412755"/>
    <lineage>
        <taxon>unclassified sequences</taxon>
        <taxon>metagenomes</taxon>
        <taxon>ecological metagenomes</taxon>
    </lineage>
</organism>
<dbReference type="EMBL" id="BART01003330">
    <property type="protein sequence ID" value="GAG55371.1"/>
    <property type="molecule type" value="Genomic_DNA"/>
</dbReference>
<dbReference type="Pfam" id="PF18014">
    <property type="entry name" value="Acetyltransf_18"/>
    <property type="match status" value="1"/>
</dbReference>
<comment type="caution">
    <text evidence="2">The sequence shown here is derived from an EMBL/GenBank/DDBJ whole genome shotgun (WGS) entry which is preliminary data.</text>
</comment>